<dbReference type="AlphaFoldDB" id="A0A6J4LPH2"/>
<sequence>MLVSQIIKQKGHTVFTVKPDLSLAEAARELNERRVGALVVLDGSAVAGILSERDVVRELAEGGEGALRQSVSAAMSRDVISAAPTETVDALLARMTDRRIRHLPVITRDGELCGLVSIGDLVKHKISEVEAEAQTLKNYIAAG</sequence>
<accession>A0A6J4LPH2</accession>
<dbReference type="InterPro" id="IPR044725">
    <property type="entry name" value="CBSX3_CBS_dom"/>
</dbReference>
<dbReference type="InterPro" id="IPR051257">
    <property type="entry name" value="Diverse_CBS-Domain"/>
</dbReference>
<dbReference type="InterPro" id="IPR000644">
    <property type="entry name" value="CBS_dom"/>
</dbReference>
<dbReference type="PANTHER" id="PTHR43080:SF2">
    <property type="entry name" value="CBS DOMAIN-CONTAINING PROTEIN"/>
    <property type="match status" value="1"/>
</dbReference>
<evidence type="ECO:0000313" key="4">
    <source>
        <dbReference type="EMBL" id="CAA9334544.1"/>
    </source>
</evidence>
<feature type="domain" description="CBS" evidence="3">
    <location>
        <begin position="6"/>
        <end position="67"/>
    </location>
</feature>
<dbReference type="Pfam" id="PF00571">
    <property type="entry name" value="CBS"/>
    <property type="match status" value="2"/>
</dbReference>
<evidence type="ECO:0000256" key="1">
    <source>
        <dbReference type="ARBA" id="ARBA00023122"/>
    </source>
</evidence>
<reference evidence="4" key="1">
    <citation type="submission" date="2020-02" db="EMBL/GenBank/DDBJ databases">
        <authorList>
            <person name="Meier V. D."/>
        </authorList>
    </citation>
    <scope>NUCLEOTIDE SEQUENCE</scope>
    <source>
        <strain evidence="4">AVDCRST_MAG90</strain>
    </source>
</reference>
<gene>
    <name evidence="4" type="ORF">AVDCRST_MAG90-1709</name>
</gene>
<name>A0A6J4LPH2_9HYPH</name>
<dbReference type="InterPro" id="IPR046342">
    <property type="entry name" value="CBS_dom_sf"/>
</dbReference>
<protein>
    <submittedName>
        <fullName evidence="4">CBS domain protein</fullName>
    </submittedName>
</protein>
<dbReference type="SMART" id="SM00116">
    <property type="entry name" value="CBS"/>
    <property type="match status" value="2"/>
</dbReference>
<dbReference type="SUPFAM" id="SSF54631">
    <property type="entry name" value="CBS-domain pair"/>
    <property type="match status" value="1"/>
</dbReference>
<dbReference type="EMBL" id="CADCUC010000321">
    <property type="protein sequence ID" value="CAA9334544.1"/>
    <property type="molecule type" value="Genomic_DNA"/>
</dbReference>
<keyword evidence="1 2" id="KW-0129">CBS domain</keyword>
<dbReference type="PANTHER" id="PTHR43080">
    <property type="entry name" value="CBS DOMAIN-CONTAINING PROTEIN CBSX3, MITOCHONDRIAL"/>
    <property type="match status" value="1"/>
</dbReference>
<dbReference type="CDD" id="cd04623">
    <property type="entry name" value="CBS_pair_bac_euk"/>
    <property type="match status" value="1"/>
</dbReference>
<organism evidence="4">
    <name type="scientific">uncultured Microvirga sp</name>
    <dbReference type="NCBI Taxonomy" id="412392"/>
    <lineage>
        <taxon>Bacteria</taxon>
        <taxon>Pseudomonadati</taxon>
        <taxon>Pseudomonadota</taxon>
        <taxon>Alphaproteobacteria</taxon>
        <taxon>Hyphomicrobiales</taxon>
        <taxon>Methylobacteriaceae</taxon>
        <taxon>Microvirga</taxon>
        <taxon>environmental samples</taxon>
    </lineage>
</organism>
<dbReference type="PROSITE" id="PS51371">
    <property type="entry name" value="CBS"/>
    <property type="match status" value="2"/>
</dbReference>
<evidence type="ECO:0000259" key="3">
    <source>
        <dbReference type="PROSITE" id="PS51371"/>
    </source>
</evidence>
<dbReference type="Gene3D" id="3.10.580.10">
    <property type="entry name" value="CBS-domain"/>
    <property type="match status" value="1"/>
</dbReference>
<feature type="domain" description="CBS" evidence="3">
    <location>
        <begin position="75"/>
        <end position="132"/>
    </location>
</feature>
<evidence type="ECO:0000256" key="2">
    <source>
        <dbReference type="PROSITE-ProRule" id="PRU00703"/>
    </source>
</evidence>
<proteinExistence type="predicted"/>